<reference evidence="4 5" key="1">
    <citation type="submission" date="2018-01" db="EMBL/GenBank/DDBJ databases">
        <title>Genomic Encyclopedia of Type Strains, Phase III (KMG-III): the genomes of soil and plant-associated and newly described type strains.</title>
        <authorList>
            <person name="Whitman W."/>
        </authorList>
    </citation>
    <scope>NUCLEOTIDE SEQUENCE [LARGE SCALE GENOMIC DNA]</scope>
    <source>
        <strain evidence="4 5">1131</strain>
    </source>
</reference>
<comment type="caution">
    <text evidence="4">The sequence shown here is derived from an EMBL/GenBank/DDBJ whole genome shotgun (WGS) entry which is preliminary data.</text>
</comment>
<organism evidence="4 5">
    <name type="scientific">Bosea psychrotolerans</name>
    <dbReference type="NCBI Taxonomy" id="1871628"/>
    <lineage>
        <taxon>Bacteria</taxon>
        <taxon>Pseudomonadati</taxon>
        <taxon>Pseudomonadota</taxon>
        <taxon>Alphaproteobacteria</taxon>
        <taxon>Hyphomicrobiales</taxon>
        <taxon>Boseaceae</taxon>
        <taxon>Bosea</taxon>
    </lineage>
</organism>
<feature type="domain" description="DUF1214" evidence="2">
    <location>
        <begin position="242"/>
        <end position="327"/>
    </location>
</feature>
<proteinExistence type="predicted"/>
<evidence type="ECO:0000313" key="4">
    <source>
        <dbReference type="EMBL" id="POR46810.1"/>
    </source>
</evidence>
<dbReference type="SUPFAM" id="SSF160935">
    <property type="entry name" value="VPA0735-like"/>
    <property type="match status" value="1"/>
</dbReference>
<dbReference type="Pfam" id="PF06863">
    <property type="entry name" value="DUF1254"/>
    <property type="match status" value="1"/>
</dbReference>
<evidence type="ECO:0000259" key="2">
    <source>
        <dbReference type="Pfam" id="PF06742"/>
    </source>
</evidence>
<dbReference type="RefSeq" id="WP_103720904.1">
    <property type="nucleotide sequence ID" value="NZ_PQFZ01000022.1"/>
</dbReference>
<dbReference type="InterPro" id="IPR010679">
    <property type="entry name" value="DUF1254"/>
</dbReference>
<gene>
    <name evidence="4" type="ORF">CYD53_12250</name>
</gene>
<dbReference type="PANTHER" id="PTHR36509:SF2">
    <property type="entry name" value="BLL3101 PROTEIN"/>
    <property type="match status" value="1"/>
</dbReference>
<dbReference type="Gene3D" id="2.60.120.600">
    <property type="entry name" value="Domain of unknown function DUF1214, C-terminal domain"/>
    <property type="match status" value="1"/>
</dbReference>
<accession>A0A2S4LWJ0</accession>
<evidence type="ECO:0000256" key="1">
    <source>
        <dbReference type="SAM" id="SignalP"/>
    </source>
</evidence>
<feature type="domain" description="DUF1254" evidence="3">
    <location>
        <begin position="55"/>
        <end position="166"/>
    </location>
</feature>
<dbReference type="InterPro" id="IPR010621">
    <property type="entry name" value="DUF1214"/>
</dbReference>
<protein>
    <submittedName>
        <fullName evidence="4">Uncharacterized protein DUF1214</fullName>
    </submittedName>
</protein>
<keyword evidence="1" id="KW-0732">Signal</keyword>
<name>A0A2S4LWJ0_9HYPH</name>
<dbReference type="InterPro" id="IPR037049">
    <property type="entry name" value="DUF1214_C_sf"/>
</dbReference>
<dbReference type="Gene3D" id="2.60.40.1610">
    <property type="entry name" value="Domain of unknown function DUF1254"/>
    <property type="match status" value="1"/>
</dbReference>
<feature type="signal peptide" evidence="1">
    <location>
        <begin position="1"/>
        <end position="21"/>
    </location>
</feature>
<dbReference type="Pfam" id="PF06742">
    <property type="entry name" value="DUF1214"/>
    <property type="match status" value="1"/>
</dbReference>
<dbReference type="AlphaFoldDB" id="A0A2S4LWJ0"/>
<keyword evidence="5" id="KW-1185">Reference proteome</keyword>
<sequence length="343" mass="37687">MRKTFALVAAAAIFASWSAQAQAPQPKPVPVNVENFARAESDLYFAGIVRNGGFGKFDHTREPAPLDKQTVIRLNRDTLYSSAVFDLDAGPVTITVPDAGRRFISMQVFDEDQYTHRVAYKPGPYTLTRESVGTRYVAVAFRTLANPADRDDMKQAHAVQDAIKVEQPGGPGKFEIPAWDQASQKKVRDLLIALSDTLPDKNRMFGTRAEVDPVRFLLGAASGWGGNPDKEAVYLNVVPEKNDGRTVYGLKVPASVPVDAFWSVSLYNKDGFFEKNEFGAYSLNSITAKRGADGGVDIQFGGCDGALPNCLPVMEGWNYMVRLYRPRAEILNGTWIFPAATPK</sequence>
<dbReference type="EMBL" id="PQFZ01000022">
    <property type="protein sequence ID" value="POR46810.1"/>
    <property type="molecule type" value="Genomic_DNA"/>
</dbReference>
<dbReference type="InterPro" id="IPR037050">
    <property type="entry name" value="DUF1254_sf"/>
</dbReference>
<dbReference type="PANTHER" id="PTHR36509">
    <property type="entry name" value="BLL3101 PROTEIN"/>
    <property type="match status" value="1"/>
</dbReference>
<evidence type="ECO:0000313" key="5">
    <source>
        <dbReference type="Proteomes" id="UP000236919"/>
    </source>
</evidence>
<dbReference type="Proteomes" id="UP000236919">
    <property type="component" value="Unassembled WGS sequence"/>
</dbReference>
<feature type="chain" id="PRO_5015472522" evidence="1">
    <location>
        <begin position="22"/>
        <end position="343"/>
    </location>
</feature>
<dbReference type="OrthoDB" id="9777345at2"/>
<evidence type="ECO:0000259" key="3">
    <source>
        <dbReference type="Pfam" id="PF06863"/>
    </source>
</evidence>